<feature type="region of interest" description="Disordered" evidence="1">
    <location>
        <begin position="117"/>
        <end position="145"/>
    </location>
</feature>
<evidence type="ECO:0000313" key="2">
    <source>
        <dbReference type="EMBL" id="HJB06542.1"/>
    </source>
</evidence>
<dbReference type="PANTHER" id="PTHR39162:SF1">
    <property type="entry name" value="SPORULATION PROTEIN YTFJ"/>
    <property type="match status" value="1"/>
</dbReference>
<dbReference type="PANTHER" id="PTHR39162">
    <property type="entry name" value="GLL3345 PROTEIN"/>
    <property type="match status" value="1"/>
</dbReference>
<proteinExistence type="predicted"/>
<evidence type="ECO:0000313" key="3">
    <source>
        <dbReference type="Proteomes" id="UP000886804"/>
    </source>
</evidence>
<feature type="compositionally biased region" description="Basic and acidic residues" evidence="1">
    <location>
        <begin position="132"/>
        <end position="145"/>
    </location>
</feature>
<sequence>MAEHQFSSTMETLFKGLEQFVTSKTVVGEPVQAGDVTIIPLIDVTCGMGAGAFGEETKKKQSGGGGMSAKMSPSAVLVVQGGVTRLINVKNQDAVTKVIDMAPDLINKFLGGKPPVSEETAQAAKAAAEEYDSGKTEHMDIPAEH</sequence>
<dbReference type="InterPro" id="IPR014229">
    <property type="entry name" value="Spore_YtfJ"/>
</dbReference>
<reference evidence="2" key="2">
    <citation type="submission" date="2021-04" db="EMBL/GenBank/DDBJ databases">
        <authorList>
            <person name="Gilroy R."/>
        </authorList>
    </citation>
    <scope>NUCLEOTIDE SEQUENCE</scope>
    <source>
        <strain evidence="2">CHK188-4685</strain>
    </source>
</reference>
<dbReference type="Pfam" id="PF09579">
    <property type="entry name" value="Spore_YtfJ"/>
    <property type="match status" value="1"/>
</dbReference>
<protein>
    <submittedName>
        <fullName evidence="2">GerW family sporulation protein</fullName>
    </submittedName>
</protein>
<accession>A0A9D2L5S9</accession>
<dbReference type="EMBL" id="DWYS01000019">
    <property type="protein sequence ID" value="HJB06542.1"/>
    <property type="molecule type" value="Genomic_DNA"/>
</dbReference>
<dbReference type="AlphaFoldDB" id="A0A9D2L5S9"/>
<evidence type="ECO:0000256" key="1">
    <source>
        <dbReference type="SAM" id="MobiDB-lite"/>
    </source>
</evidence>
<dbReference type="Proteomes" id="UP000886804">
    <property type="component" value="Unassembled WGS sequence"/>
</dbReference>
<name>A0A9D2L5S9_9FIRM</name>
<organism evidence="2 3">
    <name type="scientific">Candidatus Enterocloster faecavium</name>
    <dbReference type="NCBI Taxonomy" id="2838560"/>
    <lineage>
        <taxon>Bacteria</taxon>
        <taxon>Bacillati</taxon>
        <taxon>Bacillota</taxon>
        <taxon>Clostridia</taxon>
        <taxon>Lachnospirales</taxon>
        <taxon>Lachnospiraceae</taxon>
        <taxon>Enterocloster</taxon>
    </lineage>
</organism>
<reference evidence="2" key="1">
    <citation type="journal article" date="2021" name="PeerJ">
        <title>Extensive microbial diversity within the chicken gut microbiome revealed by metagenomics and culture.</title>
        <authorList>
            <person name="Gilroy R."/>
            <person name="Ravi A."/>
            <person name="Getino M."/>
            <person name="Pursley I."/>
            <person name="Horton D.L."/>
            <person name="Alikhan N.F."/>
            <person name="Baker D."/>
            <person name="Gharbi K."/>
            <person name="Hall N."/>
            <person name="Watson M."/>
            <person name="Adriaenssens E.M."/>
            <person name="Foster-Nyarko E."/>
            <person name="Jarju S."/>
            <person name="Secka A."/>
            <person name="Antonio M."/>
            <person name="Oren A."/>
            <person name="Chaudhuri R.R."/>
            <person name="La Ragione R."/>
            <person name="Hildebrand F."/>
            <person name="Pallen M.J."/>
        </authorList>
    </citation>
    <scope>NUCLEOTIDE SEQUENCE</scope>
    <source>
        <strain evidence="2">CHK188-4685</strain>
    </source>
</reference>
<comment type="caution">
    <text evidence="2">The sequence shown here is derived from an EMBL/GenBank/DDBJ whole genome shotgun (WGS) entry which is preliminary data.</text>
</comment>
<gene>
    <name evidence="2" type="ORF">H9716_01605</name>
</gene>